<gene>
    <name evidence="5" type="ORF">FHX64_001313</name>
</gene>
<dbReference type="EMBL" id="JACHYB010000001">
    <property type="protein sequence ID" value="MBB3187150.1"/>
    <property type="molecule type" value="Genomic_DNA"/>
</dbReference>
<evidence type="ECO:0000313" key="6">
    <source>
        <dbReference type="Proteomes" id="UP000544222"/>
    </source>
</evidence>
<dbReference type="Pfam" id="PF00515">
    <property type="entry name" value="TPR_1"/>
    <property type="match status" value="1"/>
</dbReference>
<dbReference type="SMART" id="SM00028">
    <property type="entry name" value="TPR"/>
    <property type="match status" value="2"/>
</dbReference>
<evidence type="ECO:0000313" key="5">
    <source>
        <dbReference type="EMBL" id="MBB3187150.1"/>
    </source>
</evidence>
<accession>A0A7W5DQC9</accession>
<reference evidence="5 6" key="1">
    <citation type="submission" date="2020-08" db="EMBL/GenBank/DDBJ databases">
        <title>Genomic Encyclopedia of Type Strains, Phase IV (KMG-IV): sequencing the most valuable type-strain genomes for metagenomic binning, comparative biology and taxonomic classification.</title>
        <authorList>
            <person name="Goeker M."/>
        </authorList>
    </citation>
    <scope>NUCLEOTIDE SEQUENCE [LARGE SCALE GENOMIC DNA]</scope>
    <source>
        <strain evidence="5 6">DSM 27471</strain>
    </source>
</reference>
<dbReference type="Proteomes" id="UP000544222">
    <property type="component" value="Unassembled WGS sequence"/>
</dbReference>
<keyword evidence="1" id="KW-0802">TPR repeat</keyword>
<keyword evidence="6" id="KW-1185">Reference proteome</keyword>
<dbReference type="Gene3D" id="2.30.30.40">
    <property type="entry name" value="SH3 Domains"/>
    <property type="match status" value="1"/>
</dbReference>
<keyword evidence="2" id="KW-0472">Membrane</keyword>
<feature type="transmembrane region" description="Helical" evidence="2">
    <location>
        <begin position="158"/>
        <end position="177"/>
    </location>
</feature>
<feature type="repeat" description="TPR" evidence="1">
    <location>
        <begin position="54"/>
        <end position="87"/>
    </location>
</feature>
<feature type="chain" id="PRO_5030646159" evidence="3">
    <location>
        <begin position="20"/>
        <end position="249"/>
    </location>
</feature>
<evidence type="ECO:0000259" key="4">
    <source>
        <dbReference type="SMART" id="SM00287"/>
    </source>
</evidence>
<evidence type="ECO:0000256" key="1">
    <source>
        <dbReference type="PROSITE-ProRule" id="PRU00339"/>
    </source>
</evidence>
<dbReference type="RefSeq" id="WP_183412951.1">
    <property type="nucleotide sequence ID" value="NZ_JACHYB010000001.1"/>
</dbReference>
<evidence type="ECO:0000256" key="2">
    <source>
        <dbReference type="SAM" id="Phobius"/>
    </source>
</evidence>
<feature type="transmembrane region" description="Helical" evidence="2">
    <location>
        <begin position="129"/>
        <end position="149"/>
    </location>
</feature>
<feature type="signal peptide" evidence="3">
    <location>
        <begin position="1"/>
        <end position="19"/>
    </location>
</feature>
<keyword evidence="2" id="KW-1133">Transmembrane helix</keyword>
<feature type="domain" description="SH3b" evidence="4">
    <location>
        <begin position="187"/>
        <end position="249"/>
    </location>
</feature>
<dbReference type="InterPro" id="IPR011990">
    <property type="entry name" value="TPR-like_helical_dom_sf"/>
</dbReference>
<name>A0A7W5DQC9_9PORP</name>
<dbReference type="SUPFAM" id="SSF48452">
    <property type="entry name" value="TPR-like"/>
    <property type="match status" value="1"/>
</dbReference>
<sequence>MKRIQFLLIFFLAAMMISAQETSLQKANALYAEGQYTAAAEQYEMIAQIQGESPQLYYNLGNAYYRNGNLGKAILNYNRALLLDPNYGDAEFNLRIAQQKVIDNVDVTSEFFLVQWMADFGDLLSSNQWAIMSIITFVLMLSMGLFYLFSTYRQRKKFSFNIAIFMFFITIVSFGFAEKQSHKVMDSTAGIIMEPAITAKDSPSLNSKDMFVLHEGTKVTIDNQISGWTEIALPDGNEGFIPSTSIEKI</sequence>
<dbReference type="InterPro" id="IPR019734">
    <property type="entry name" value="TPR_rpt"/>
</dbReference>
<keyword evidence="3" id="KW-0732">Signal</keyword>
<dbReference type="PROSITE" id="PS50293">
    <property type="entry name" value="TPR_REGION"/>
    <property type="match status" value="1"/>
</dbReference>
<organism evidence="5 6">
    <name type="scientific">Microbacter margulisiae</name>
    <dbReference type="NCBI Taxonomy" id="1350067"/>
    <lineage>
        <taxon>Bacteria</taxon>
        <taxon>Pseudomonadati</taxon>
        <taxon>Bacteroidota</taxon>
        <taxon>Bacteroidia</taxon>
        <taxon>Bacteroidales</taxon>
        <taxon>Porphyromonadaceae</taxon>
        <taxon>Microbacter</taxon>
    </lineage>
</organism>
<comment type="caution">
    <text evidence="5">The sequence shown here is derived from an EMBL/GenBank/DDBJ whole genome shotgun (WGS) entry which is preliminary data.</text>
</comment>
<keyword evidence="2" id="KW-0812">Transmembrane</keyword>
<dbReference type="AlphaFoldDB" id="A0A7W5DQC9"/>
<proteinExistence type="predicted"/>
<dbReference type="PROSITE" id="PS50005">
    <property type="entry name" value="TPR"/>
    <property type="match status" value="1"/>
</dbReference>
<evidence type="ECO:0000256" key="3">
    <source>
        <dbReference type="SAM" id="SignalP"/>
    </source>
</evidence>
<dbReference type="SMART" id="SM00287">
    <property type="entry name" value="SH3b"/>
    <property type="match status" value="1"/>
</dbReference>
<dbReference type="InterPro" id="IPR003646">
    <property type="entry name" value="SH3-like_bac-type"/>
</dbReference>
<protein>
    <submittedName>
        <fullName evidence="5">Tetratricopeptide (TPR) repeat protein</fullName>
    </submittedName>
</protein>
<dbReference type="Gene3D" id="1.25.40.10">
    <property type="entry name" value="Tetratricopeptide repeat domain"/>
    <property type="match status" value="1"/>
</dbReference>